<evidence type="ECO:0000313" key="2">
    <source>
        <dbReference type="EMBL" id="JAH84229.1"/>
    </source>
</evidence>
<accession>A0A0E9W1J2</accession>
<reference evidence="2" key="2">
    <citation type="journal article" date="2015" name="Fish Shellfish Immunol.">
        <title>Early steps in the European eel (Anguilla anguilla)-Vibrio vulnificus interaction in the gills: Role of the RtxA13 toxin.</title>
        <authorList>
            <person name="Callol A."/>
            <person name="Pajuelo D."/>
            <person name="Ebbesson L."/>
            <person name="Teles M."/>
            <person name="MacKenzie S."/>
            <person name="Amaro C."/>
        </authorList>
    </citation>
    <scope>NUCLEOTIDE SEQUENCE</scope>
</reference>
<sequence length="40" mass="4615">MLRNPLYYNPSPRSHSEFHCHSQKTQTALSNCLKGKNPND</sequence>
<name>A0A0E9W1J2_ANGAN</name>
<proteinExistence type="predicted"/>
<evidence type="ECO:0000256" key="1">
    <source>
        <dbReference type="SAM" id="MobiDB-lite"/>
    </source>
</evidence>
<dbReference type="EMBL" id="GBXM01024348">
    <property type="protein sequence ID" value="JAH84229.1"/>
    <property type="molecule type" value="Transcribed_RNA"/>
</dbReference>
<protein>
    <submittedName>
        <fullName evidence="2">Uncharacterized protein</fullName>
    </submittedName>
</protein>
<organism evidence="2">
    <name type="scientific">Anguilla anguilla</name>
    <name type="common">European freshwater eel</name>
    <name type="synonym">Muraena anguilla</name>
    <dbReference type="NCBI Taxonomy" id="7936"/>
    <lineage>
        <taxon>Eukaryota</taxon>
        <taxon>Metazoa</taxon>
        <taxon>Chordata</taxon>
        <taxon>Craniata</taxon>
        <taxon>Vertebrata</taxon>
        <taxon>Euteleostomi</taxon>
        <taxon>Actinopterygii</taxon>
        <taxon>Neopterygii</taxon>
        <taxon>Teleostei</taxon>
        <taxon>Anguilliformes</taxon>
        <taxon>Anguillidae</taxon>
        <taxon>Anguilla</taxon>
    </lineage>
</organism>
<dbReference type="AlphaFoldDB" id="A0A0E9W1J2"/>
<feature type="region of interest" description="Disordered" evidence="1">
    <location>
        <begin position="1"/>
        <end position="22"/>
    </location>
</feature>
<reference evidence="2" key="1">
    <citation type="submission" date="2014-11" db="EMBL/GenBank/DDBJ databases">
        <authorList>
            <person name="Amaro Gonzalez C."/>
        </authorList>
    </citation>
    <scope>NUCLEOTIDE SEQUENCE</scope>
</reference>